<dbReference type="GO" id="GO:0004190">
    <property type="term" value="F:aspartic-type endopeptidase activity"/>
    <property type="evidence" value="ECO:0007669"/>
    <property type="project" value="UniProtKB-KW"/>
</dbReference>
<dbReference type="Pfam" id="PF14223">
    <property type="entry name" value="Retrotran_gag_2"/>
    <property type="match status" value="1"/>
</dbReference>
<dbReference type="SUPFAM" id="SSF53098">
    <property type="entry name" value="Ribonuclease H-like"/>
    <property type="match status" value="1"/>
</dbReference>
<accession>A0AAW2UQB6</accession>
<dbReference type="PANTHER" id="PTHR47592">
    <property type="entry name" value="PBF68 PROTEIN"/>
    <property type="match status" value="1"/>
</dbReference>
<dbReference type="InterPro" id="IPR012337">
    <property type="entry name" value="RNaseH-like_sf"/>
</dbReference>
<evidence type="ECO:0000256" key="3">
    <source>
        <dbReference type="SAM" id="MobiDB-lite"/>
    </source>
</evidence>
<comment type="caution">
    <text evidence="6">The sequence shown here is derived from an EMBL/GenBank/DDBJ whole genome shotgun (WGS) entry which is preliminary data.</text>
</comment>
<evidence type="ECO:0000259" key="4">
    <source>
        <dbReference type="PROSITE" id="PS50158"/>
    </source>
</evidence>
<dbReference type="InterPro" id="IPR036397">
    <property type="entry name" value="RNaseH_sf"/>
</dbReference>
<dbReference type="InterPro" id="IPR001878">
    <property type="entry name" value="Znf_CCHC"/>
</dbReference>
<feature type="domain" description="Integrase catalytic" evidence="5">
    <location>
        <begin position="501"/>
        <end position="665"/>
    </location>
</feature>
<dbReference type="PROSITE" id="PS50994">
    <property type="entry name" value="INTEGRASE"/>
    <property type="match status" value="1"/>
</dbReference>
<protein>
    <submittedName>
        <fullName evidence="6">Retrovirus-related Pol polyprotein from transposon TNT 1-94</fullName>
    </submittedName>
</protein>
<dbReference type="Gene3D" id="4.10.60.10">
    <property type="entry name" value="Zinc finger, CCHC-type"/>
    <property type="match status" value="1"/>
</dbReference>
<dbReference type="InterPro" id="IPR036875">
    <property type="entry name" value="Znf_CCHC_sf"/>
</dbReference>
<dbReference type="Pfam" id="PF00665">
    <property type="entry name" value="rve"/>
    <property type="match status" value="1"/>
</dbReference>
<dbReference type="SMART" id="SM00343">
    <property type="entry name" value="ZnF_C2HC"/>
    <property type="match status" value="1"/>
</dbReference>
<dbReference type="SUPFAM" id="SSF57756">
    <property type="entry name" value="Retrovirus zinc finger-like domains"/>
    <property type="match status" value="1"/>
</dbReference>
<organism evidence="6">
    <name type="scientific">Sesamum radiatum</name>
    <name type="common">Black benniseed</name>
    <dbReference type="NCBI Taxonomy" id="300843"/>
    <lineage>
        <taxon>Eukaryota</taxon>
        <taxon>Viridiplantae</taxon>
        <taxon>Streptophyta</taxon>
        <taxon>Embryophyta</taxon>
        <taxon>Tracheophyta</taxon>
        <taxon>Spermatophyta</taxon>
        <taxon>Magnoliopsida</taxon>
        <taxon>eudicotyledons</taxon>
        <taxon>Gunneridae</taxon>
        <taxon>Pentapetalae</taxon>
        <taxon>asterids</taxon>
        <taxon>lamiids</taxon>
        <taxon>Lamiales</taxon>
        <taxon>Pedaliaceae</taxon>
        <taxon>Sesamum</taxon>
    </lineage>
</organism>
<feature type="compositionally biased region" description="Basic and acidic residues" evidence="3">
    <location>
        <begin position="695"/>
        <end position="719"/>
    </location>
</feature>
<keyword evidence="1" id="KW-0645">Protease</keyword>
<reference evidence="6" key="1">
    <citation type="submission" date="2020-06" db="EMBL/GenBank/DDBJ databases">
        <authorList>
            <person name="Li T."/>
            <person name="Hu X."/>
            <person name="Zhang T."/>
            <person name="Song X."/>
            <person name="Zhang H."/>
            <person name="Dai N."/>
            <person name="Sheng W."/>
            <person name="Hou X."/>
            <person name="Wei L."/>
        </authorList>
    </citation>
    <scope>NUCLEOTIDE SEQUENCE</scope>
    <source>
        <strain evidence="6">G02</strain>
        <tissue evidence="6">Leaf</tissue>
    </source>
</reference>
<feature type="region of interest" description="Disordered" evidence="3">
    <location>
        <begin position="695"/>
        <end position="725"/>
    </location>
</feature>
<evidence type="ECO:0000256" key="1">
    <source>
        <dbReference type="ARBA" id="ARBA00022750"/>
    </source>
</evidence>
<dbReference type="Gene3D" id="3.30.420.10">
    <property type="entry name" value="Ribonuclease H-like superfamily/Ribonuclease H"/>
    <property type="match status" value="1"/>
</dbReference>
<gene>
    <name evidence="6" type="ORF">Sradi_1319500</name>
</gene>
<keyword evidence="1" id="KW-0064">Aspartyl protease</keyword>
<dbReference type="Pfam" id="PF13976">
    <property type="entry name" value="gag_pre-integrs"/>
    <property type="match status" value="1"/>
</dbReference>
<dbReference type="Pfam" id="PF07727">
    <property type="entry name" value="RVT_2"/>
    <property type="match status" value="1"/>
</dbReference>
<reference evidence="6" key="2">
    <citation type="journal article" date="2024" name="Plant">
        <title>Genomic evolution and insights into agronomic trait innovations of Sesamum species.</title>
        <authorList>
            <person name="Miao H."/>
            <person name="Wang L."/>
            <person name="Qu L."/>
            <person name="Liu H."/>
            <person name="Sun Y."/>
            <person name="Le M."/>
            <person name="Wang Q."/>
            <person name="Wei S."/>
            <person name="Zheng Y."/>
            <person name="Lin W."/>
            <person name="Duan Y."/>
            <person name="Cao H."/>
            <person name="Xiong S."/>
            <person name="Wang X."/>
            <person name="Wei L."/>
            <person name="Li C."/>
            <person name="Ma Q."/>
            <person name="Ju M."/>
            <person name="Zhao R."/>
            <person name="Li G."/>
            <person name="Mu C."/>
            <person name="Tian Q."/>
            <person name="Mei H."/>
            <person name="Zhang T."/>
            <person name="Gao T."/>
            <person name="Zhang H."/>
        </authorList>
    </citation>
    <scope>NUCLEOTIDE SEQUENCE</scope>
    <source>
        <strain evidence="6">G02</strain>
    </source>
</reference>
<dbReference type="PANTHER" id="PTHR47592:SF27">
    <property type="entry name" value="OS08G0421700 PROTEIN"/>
    <property type="match status" value="1"/>
</dbReference>
<dbReference type="PROSITE" id="PS50158">
    <property type="entry name" value="ZF_CCHC"/>
    <property type="match status" value="1"/>
</dbReference>
<feature type="domain" description="CCHC-type" evidence="4">
    <location>
        <begin position="260"/>
        <end position="274"/>
    </location>
</feature>
<keyword evidence="2" id="KW-0479">Metal-binding</keyword>
<dbReference type="GO" id="GO:0015074">
    <property type="term" value="P:DNA integration"/>
    <property type="evidence" value="ECO:0007669"/>
    <property type="project" value="InterPro"/>
</dbReference>
<dbReference type="InterPro" id="IPR054722">
    <property type="entry name" value="PolX-like_BBD"/>
</dbReference>
<dbReference type="Pfam" id="PF00098">
    <property type="entry name" value="zf-CCHC"/>
    <property type="match status" value="1"/>
</dbReference>
<sequence length="1009" mass="115842">MAIESANPVTMVVQPHVAQPIAAQGERPEKFSGNDFKRWHQKMLFYLTTLNLARFLSEEVPVVSEGETDTQKRVAMDAWGHGDFLCRNYILNGLSDTLYNVYSSATTARALWESLEKKYKTEDAGLKKFIVGKFLDFKMVDSKTVMNQVQEFQMILHDLHAEGMKLSESFQVAAMIEKLPPLWKDFKNYLKHKRKEMGLEDLIVRLRIEEDNRLSEMKSGKLQIEAKANLMEQNGKTSIKRKRVDYKAKKGRAKMIKGNCYNCGKPNHMAKDCRLPKKNQAHVSEVRSVPIDLGELNLSAVVFEANLVDNPREWWIDTGATRHICSDKEMFSTYTPINGRKLFMGNSATSNIVGIGNVVLKMTSGKELTLIDVLHVPDIRKNLVSGSLLVKSGFRLVFESNKFVLTKNSHFIGKGYVEKGLFKMNVMTVMRNFESNKITASTYLTECFNLWHVRLGHVNFNTLRRLVNLNLLPKFEIDAKHKCEICVEAKMAKVPFYSVERKTSPLELIHSDICDLKFVQTRGGKKYFITFIDDCTRYCYVYLLRSKDEALEAFKLYKNEVENQLSKTIKAIRSDRGGEYGAPFEEFCSEFGIIHQTTAPYSPQSNGIAERKNRTLKEMMNAMLINSGLPQNLWGEAILSANHILNKIPQKDKNETPYELWKVHKSTILDIHENTIIESRNAVFFENIFPCKDRKEEESSRKRTREVANGDHQRDEEPRRSKRAKRAKTFGPDFLTYLLENEPRTINEALSSPEAPFWKEAINNEIESIMQNHTWELVDLPSGNKPLGCKWILKRKYKADGSIDKYKARLVAKGFKQKEGLDFFDTYSPVTRITSIRVLIAVAALYDLEIHQMDVKTAFLNGELDEEIYMEQPEGFVVPGQEKKVCRLVKSLYGLKQAPKQWHEKFDRTMLSNGFKINECDKCVYVKSTQHSFIIVCLYVDDMLIMGSNRDIILTTKKMLTKHFDMKDMGLADVILGIKISKTSDGLALSQSHYVETILKKFKAYESPC</sequence>
<dbReference type="GO" id="GO:0008270">
    <property type="term" value="F:zinc ion binding"/>
    <property type="evidence" value="ECO:0007669"/>
    <property type="project" value="UniProtKB-KW"/>
</dbReference>
<keyword evidence="2" id="KW-0863">Zinc-finger</keyword>
<evidence type="ECO:0000259" key="5">
    <source>
        <dbReference type="PROSITE" id="PS50994"/>
    </source>
</evidence>
<dbReference type="InterPro" id="IPR043502">
    <property type="entry name" value="DNA/RNA_pol_sf"/>
</dbReference>
<dbReference type="SUPFAM" id="SSF56672">
    <property type="entry name" value="DNA/RNA polymerases"/>
    <property type="match status" value="1"/>
</dbReference>
<proteinExistence type="predicted"/>
<dbReference type="Pfam" id="PF22936">
    <property type="entry name" value="Pol_BBD"/>
    <property type="match status" value="1"/>
</dbReference>
<dbReference type="EMBL" id="JACGWJ010000005">
    <property type="protein sequence ID" value="KAL0419060.1"/>
    <property type="molecule type" value="Genomic_DNA"/>
</dbReference>
<dbReference type="InterPro" id="IPR013103">
    <property type="entry name" value="RVT_2"/>
</dbReference>
<keyword evidence="2" id="KW-0862">Zinc</keyword>
<name>A0AAW2UQB6_SESRA</name>
<evidence type="ECO:0000256" key="2">
    <source>
        <dbReference type="PROSITE-ProRule" id="PRU00047"/>
    </source>
</evidence>
<dbReference type="InterPro" id="IPR025724">
    <property type="entry name" value="GAG-pre-integrase_dom"/>
</dbReference>
<dbReference type="GO" id="GO:0003676">
    <property type="term" value="F:nucleic acid binding"/>
    <property type="evidence" value="ECO:0007669"/>
    <property type="project" value="InterPro"/>
</dbReference>
<keyword evidence="1" id="KW-0378">Hydrolase</keyword>
<dbReference type="InterPro" id="IPR001584">
    <property type="entry name" value="Integrase_cat-core"/>
</dbReference>
<dbReference type="AlphaFoldDB" id="A0AAW2UQB6"/>
<evidence type="ECO:0000313" key="6">
    <source>
        <dbReference type="EMBL" id="KAL0419060.1"/>
    </source>
</evidence>